<name>A0ABD1EUW2_HYPHA</name>
<evidence type="ECO:0000256" key="2">
    <source>
        <dbReference type="ARBA" id="ARBA00022803"/>
    </source>
</evidence>
<dbReference type="InterPro" id="IPR011990">
    <property type="entry name" value="TPR-like_helical_dom_sf"/>
</dbReference>
<protein>
    <recommendedName>
        <fullName evidence="3">peptidylprolyl isomerase</fullName>
        <ecNumber evidence="3">5.2.1.8</ecNumber>
    </recommendedName>
</protein>
<dbReference type="PROSITE" id="PS50059">
    <property type="entry name" value="FKBP_PPIASE"/>
    <property type="match status" value="1"/>
</dbReference>
<keyword evidence="6" id="KW-0812">Transmembrane</keyword>
<dbReference type="InterPro" id="IPR001179">
    <property type="entry name" value="PPIase_FKBP_dom"/>
</dbReference>
<dbReference type="SUPFAM" id="SSF54534">
    <property type="entry name" value="FKBP-like"/>
    <property type="match status" value="1"/>
</dbReference>
<dbReference type="PANTHER" id="PTHR46512">
    <property type="entry name" value="PEPTIDYLPROLYL ISOMERASE"/>
    <property type="match status" value="1"/>
</dbReference>
<dbReference type="EMBL" id="JBDJPC010000005">
    <property type="protein sequence ID" value="KAL1501201.1"/>
    <property type="molecule type" value="Genomic_DNA"/>
</dbReference>
<gene>
    <name evidence="8" type="ORF">ABEB36_006574</name>
</gene>
<dbReference type="SMART" id="SM00028">
    <property type="entry name" value="TPR"/>
    <property type="match status" value="3"/>
</dbReference>
<dbReference type="Pfam" id="PF00254">
    <property type="entry name" value="FKBP_C"/>
    <property type="match status" value="1"/>
</dbReference>
<feature type="region of interest" description="Disordered" evidence="5">
    <location>
        <begin position="33"/>
        <end position="113"/>
    </location>
</feature>
<comment type="caution">
    <text evidence="8">The sequence shown here is derived from an EMBL/GenBank/DDBJ whole genome shotgun (WGS) entry which is preliminary data.</text>
</comment>
<feature type="domain" description="PPIase FKBP-type" evidence="7">
    <location>
        <begin position="155"/>
        <end position="242"/>
    </location>
</feature>
<keyword evidence="9" id="KW-1185">Reference proteome</keyword>
<feature type="compositionally biased region" description="Acidic residues" evidence="5">
    <location>
        <begin position="93"/>
        <end position="102"/>
    </location>
</feature>
<dbReference type="Gene3D" id="3.10.50.40">
    <property type="match status" value="1"/>
</dbReference>
<dbReference type="Proteomes" id="UP001566132">
    <property type="component" value="Unassembled WGS sequence"/>
</dbReference>
<dbReference type="Gene3D" id="1.25.40.10">
    <property type="entry name" value="Tetratricopeptide repeat domain"/>
    <property type="match status" value="1"/>
</dbReference>
<dbReference type="PROSITE" id="PS50005">
    <property type="entry name" value="TPR"/>
    <property type="match status" value="1"/>
</dbReference>
<dbReference type="InterPro" id="IPR019734">
    <property type="entry name" value="TPR_rpt"/>
</dbReference>
<keyword evidence="3" id="KW-0697">Rotamase</keyword>
<evidence type="ECO:0000256" key="4">
    <source>
        <dbReference type="PROSITE-ProRule" id="PRU00339"/>
    </source>
</evidence>
<sequence>MSETLQNQVASAKFIEEAKEHLHETCLEKAPIKTVPDREVEEETSFQKNPIEMIPDGKVEEETCPQKDPIETIPDGKVEEESCPQKDSIETIPDGEIEEETNNEALKDETESTQDLEQDIEEKNEDEWQDILGSGVILKKILKQGEQPDLRPNRSNKCIINYSCRLEDTDEEDFAEKFENYELTLGEGDVIQGLDVALTLMAKGERCLLKIGSRLAFGERGLLPQIPSNATVMCDVELLDFLPEDYTETLTVQQRQQIGNRKRERGNWWYQRGENTLAIQCYRRALDYLDEVESEHEKPSDSELQKLLEDRLKVLNNMASAQIKMELYDQALISLETVLRCQPNNVKALFRKSKVHSAKNELPQALRLLEKARVLEPDDTSIAKEIANVTGMINKQKNSEREYARRMFGTTAGSQTEIKFAKKKKKEVRSMKNTVRVWATLGATVVIGLAGVIAYKFKYP</sequence>
<keyword evidence="2 4" id="KW-0802">TPR repeat</keyword>
<evidence type="ECO:0000256" key="1">
    <source>
        <dbReference type="ARBA" id="ARBA00022737"/>
    </source>
</evidence>
<dbReference type="InterPro" id="IPR050754">
    <property type="entry name" value="FKBP4/5/8-like"/>
</dbReference>
<comment type="catalytic activity">
    <reaction evidence="3">
        <text>[protein]-peptidylproline (omega=180) = [protein]-peptidylproline (omega=0)</text>
        <dbReference type="Rhea" id="RHEA:16237"/>
        <dbReference type="Rhea" id="RHEA-COMP:10747"/>
        <dbReference type="Rhea" id="RHEA-COMP:10748"/>
        <dbReference type="ChEBI" id="CHEBI:83833"/>
        <dbReference type="ChEBI" id="CHEBI:83834"/>
        <dbReference type="EC" id="5.2.1.8"/>
    </reaction>
</comment>
<dbReference type="SUPFAM" id="SSF48452">
    <property type="entry name" value="TPR-like"/>
    <property type="match status" value="1"/>
</dbReference>
<feature type="transmembrane region" description="Helical" evidence="6">
    <location>
        <begin position="435"/>
        <end position="455"/>
    </location>
</feature>
<evidence type="ECO:0000256" key="5">
    <source>
        <dbReference type="SAM" id="MobiDB-lite"/>
    </source>
</evidence>
<evidence type="ECO:0000256" key="3">
    <source>
        <dbReference type="PROSITE-ProRule" id="PRU00277"/>
    </source>
</evidence>
<organism evidence="8 9">
    <name type="scientific">Hypothenemus hampei</name>
    <name type="common">Coffee berry borer</name>
    <dbReference type="NCBI Taxonomy" id="57062"/>
    <lineage>
        <taxon>Eukaryota</taxon>
        <taxon>Metazoa</taxon>
        <taxon>Ecdysozoa</taxon>
        <taxon>Arthropoda</taxon>
        <taxon>Hexapoda</taxon>
        <taxon>Insecta</taxon>
        <taxon>Pterygota</taxon>
        <taxon>Neoptera</taxon>
        <taxon>Endopterygota</taxon>
        <taxon>Coleoptera</taxon>
        <taxon>Polyphaga</taxon>
        <taxon>Cucujiformia</taxon>
        <taxon>Curculionidae</taxon>
        <taxon>Scolytinae</taxon>
        <taxon>Hypothenemus</taxon>
    </lineage>
</organism>
<dbReference type="PANTHER" id="PTHR46512:SF1">
    <property type="entry name" value="PEPTIDYLPROLYL ISOMERASE"/>
    <property type="match status" value="1"/>
</dbReference>
<keyword evidence="3" id="KW-0413">Isomerase</keyword>
<dbReference type="EC" id="5.2.1.8" evidence="3"/>
<evidence type="ECO:0000259" key="7">
    <source>
        <dbReference type="PROSITE" id="PS50059"/>
    </source>
</evidence>
<feature type="compositionally biased region" description="Basic and acidic residues" evidence="5">
    <location>
        <begin position="55"/>
        <end position="89"/>
    </location>
</feature>
<reference evidence="8 9" key="1">
    <citation type="submission" date="2024-05" db="EMBL/GenBank/DDBJ databases">
        <title>Genetic variation in Jamaican populations of the coffee berry borer (Hypothenemus hampei).</title>
        <authorList>
            <person name="Errbii M."/>
            <person name="Myrie A."/>
        </authorList>
    </citation>
    <scope>NUCLEOTIDE SEQUENCE [LARGE SCALE GENOMIC DNA]</scope>
    <source>
        <strain evidence="8">JA-Hopewell-2020-01-JO</strain>
        <tissue evidence="8">Whole body</tissue>
    </source>
</reference>
<keyword evidence="6" id="KW-0472">Membrane</keyword>
<evidence type="ECO:0000256" key="6">
    <source>
        <dbReference type="SAM" id="Phobius"/>
    </source>
</evidence>
<accession>A0ABD1EUW2</accession>
<feature type="repeat" description="TPR" evidence="4">
    <location>
        <begin position="346"/>
        <end position="379"/>
    </location>
</feature>
<dbReference type="InterPro" id="IPR046357">
    <property type="entry name" value="PPIase_dom_sf"/>
</dbReference>
<dbReference type="GO" id="GO:0003755">
    <property type="term" value="F:peptidyl-prolyl cis-trans isomerase activity"/>
    <property type="evidence" value="ECO:0007669"/>
    <property type="project" value="UniProtKB-KW"/>
</dbReference>
<evidence type="ECO:0000313" key="8">
    <source>
        <dbReference type="EMBL" id="KAL1501201.1"/>
    </source>
</evidence>
<keyword evidence="1" id="KW-0677">Repeat</keyword>
<proteinExistence type="predicted"/>
<dbReference type="AlphaFoldDB" id="A0ABD1EUW2"/>
<evidence type="ECO:0000313" key="9">
    <source>
        <dbReference type="Proteomes" id="UP001566132"/>
    </source>
</evidence>
<keyword evidence="6" id="KW-1133">Transmembrane helix</keyword>